<gene>
    <name evidence="1" type="ORF">CR513_57700</name>
</gene>
<evidence type="ECO:0000313" key="1">
    <source>
        <dbReference type="EMBL" id="RDX63820.1"/>
    </source>
</evidence>
<dbReference type="AlphaFoldDB" id="A0A371ECQ7"/>
<comment type="caution">
    <text evidence="1">The sequence shown here is derived from an EMBL/GenBank/DDBJ whole genome shotgun (WGS) entry which is preliminary data.</text>
</comment>
<organism evidence="1 2">
    <name type="scientific">Mucuna pruriens</name>
    <name type="common">Velvet bean</name>
    <name type="synonym">Dolichos pruriens</name>
    <dbReference type="NCBI Taxonomy" id="157652"/>
    <lineage>
        <taxon>Eukaryota</taxon>
        <taxon>Viridiplantae</taxon>
        <taxon>Streptophyta</taxon>
        <taxon>Embryophyta</taxon>
        <taxon>Tracheophyta</taxon>
        <taxon>Spermatophyta</taxon>
        <taxon>Magnoliopsida</taxon>
        <taxon>eudicotyledons</taxon>
        <taxon>Gunneridae</taxon>
        <taxon>Pentapetalae</taxon>
        <taxon>rosids</taxon>
        <taxon>fabids</taxon>
        <taxon>Fabales</taxon>
        <taxon>Fabaceae</taxon>
        <taxon>Papilionoideae</taxon>
        <taxon>50 kb inversion clade</taxon>
        <taxon>NPAAA clade</taxon>
        <taxon>indigoferoid/millettioid clade</taxon>
        <taxon>Phaseoleae</taxon>
        <taxon>Mucuna</taxon>
    </lineage>
</organism>
<reference evidence="1" key="1">
    <citation type="submission" date="2018-05" db="EMBL/GenBank/DDBJ databases">
        <title>Draft genome of Mucuna pruriens seed.</title>
        <authorList>
            <person name="Nnadi N.E."/>
            <person name="Vos R."/>
            <person name="Hasami M.H."/>
            <person name="Devisetty U.K."/>
            <person name="Aguiy J.C."/>
        </authorList>
    </citation>
    <scope>NUCLEOTIDE SEQUENCE [LARGE SCALE GENOMIC DNA]</scope>
    <source>
        <strain evidence="1">JCA_2017</strain>
    </source>
</reference>
<dbReference type="PANTHER" id="PTHR48475:SF1">
    <property type="entry name" value="RNASE H TYPE-1 DOMAIN-CONTAINING PROTEIN"/>
    <property type="match status" value="1"/>
</dbReference>
<sequence length="185" mass="21014">MVITYEDWHEMLPYALQGYHTSVCTSTGATPYSLVYDTKAVLLIEVEIPSLRVLAEVELDKAEWVQQRLDQLNLIEEKQLTTLCHGQLYQSRVKNAFDKTVRPHVFRKGDMVLKKILPNVKDQRGKWAPNYEGPYVVKHAFSGGALILTDSEGRDLKHPVNERQCLKHDQVVGTSSDLINPGQVL</sequence>
<feature type="non-terminal residue" evidence="1">
    <location>
        <position position="1"/>
    </location>
</feature>
<dbReference type="Gene3D" id="3.30.420.10">
    <property type="entry name" value="Ribonuclease H-like superfamily/Ribonuclease H"/>
    <property type="match status" value="1"/>
</dbReference>
<dbReference type="PANTHER" id="PTHR48475">
    <property type="entry name" value="RIBONUCLEASE H"/>
    <property type="match status" value="1"/>
</dbReference>
<name>A0A371ECQ7_MUCPR</name>
<dbReference type="Proteomes" id="UP000257109">
    <property type="component" value="Unassembled WGS sequence"/>
</dbReference>
<protein>
    <submittedName>
        <fullName evidence="1">Uncharacterized protein</fullName>
    </submittedName>
</protein>
<dbReference type="OrthoDB" id="1723222at2759"/>
<accession>A0A371ECQ7</accession>
<keyword evidence="2" id="KW-1185">Reference proteome</keyword>
<dbReference type="InterPro" id="IPR036397">
    <property type="entry name" value="RNaseH_sf"/>
</dbReference>
<dbReference type="EMBL" id="QJKJ01014689">
    <property type="protein sequence ID" value="RDX63820.1"/>
    <property type="molecule type" value="Genomic_DNA"/>
</dbReference>
<dbReference type="GO" id="GO:0003676">
    <property type="term" value="F:nucleic acid binding"/>
    <property type="evidence" value="ECO:0007669"/>
    <property type="project" value="InterPro"/>
</dbReference>
<proteinExistence type="predicted"/>
<evidence type="ECO:0000313" key="2">
    <source>
        <dbReference type="Proteomes" id="UP000257109"/>
    </source>
</evidence>